<evidence type="ECO:0000313" key="2">
    <source>
        <dbReference type="EMBL" id="TPX40603.1"/>
    </source>
</evidence>
<comment type="caution">
    <text evidence="2">The sequence shown here is derived from an EMBL/GenBank/DDBJ whole genome shotgun (WGS) entry which is preliminary data.</text>
</comment>
<keyword evidence="3" id="KW-1185">Reference proteome</keyword>
<organism evidence="2 3">
    <name type="scientific">Synchytrium endobioticum</name>
    <dbReference type="NCBI Taxonomy" id="286115"/>
    <lineage>
        <taxon>Eukaryota</taxon>
        <taxon>Fungi</taxon>
        <taxon>Fungi incertae sedis</taxon>
        <taxon>Chytridiomycota</taxon>
        <taxon>Chytridiomycota incertae sedis</taxon>
        <taxon>Chytridiomycetes</taxon>
        <taxon>Synchytriales</taxon>
        <taxon>Synchytriaceae</taxon>
        <taxon>Synchytrium</taxon>
    </lineage>
</organism>
<sequence length="72" mass="7825">MRLPQRSKGEIGEMAGKDSLTGWVEQESNDLLGDFKSRKTLTYAHDSEDYSRTSAGVGNCSDVHLFGGGTTQ</sequence>
<dbReference type="Proteomes" id="UP000317494">
    <property type="component" value="Unassembled WGS sequence"/>
</dbReference>
<gene>
    <name evidence="2" type="ORF">SeMB42_g05925</name>
</gene>
<name>A0A507CNB0_9FUNG</name>
<proteinExistence type="predicted"/>
<feature type="region of interest" description="Disordered" evidence="1">
    <location>
        <begin position="1"/>
        <end position="22"/>
    </location>
</feature>
<dbReference type="VEuPathDB" id="FungiDB:SeMB42_g05925"/>
<evidence type="ECO:0000313" key="3">
    <source>
        <dbReference type="Proteomes" id="UP000317494"/>
    </source>
</evidence>
<accession>A0A507CNB0</accession>
<reference evidence="2 3" key="1">
    <citation type="journal article" date="2019" name="Sci. Rep.">
        <title>Comparative genomics of chytrid fungi reveal insights into the obligate biotrophic and pathogenic lifestyle of Synchytrium endobioticum.</title>
        <authorList>
            <person name="van de Vossenberg B.T.L.H."/>
            <person name="Warris S."/>
            <person name="Nguyen H.D.T."/>
            <person name="van Gent-Pelzer M.P.E."/>
            <person name="Joly D.L."/>
            <person name="van de Geest H.C."/>
            <person name="Bonants P.J.M."/>
            <person name="Smith D.S."/>
            <person name="Levesque C.A."/>
            <person name="van der Lee T.A.J."/>
        </authorList>
    </citation>
    <scope>NUCLEOTIDE SEQUENCE [LARGE SCALE GENOMIC DNA]</scope>
    <source>
        <strain evidence="2 3">MB42</strain>
    </source>
</reference>
<evidence type="ECO:0000256" key="1">
    <source>
        <dbReference type="SAM" id="MobiDB-lite"/>
    </source>
</evidence>
<protein>
    <submittedName>
        <fullName evidence="2">Uncharacterized protein</fullName>
    </submittedName>
</protein>
<dbReference type="AlphaFoldDB" id="A0A507CNB0"/>
<dbReference type="EMBL" id="QEAN01000306">
    <property type="protein sequence ID" value="TPX40603.1"/>
    <property type="molecule type" value="Genomic_DNA"/>
</dbReference>